<dbReference type="GO" id="GO:0003723">
    <property type="term" value="F:RNA binding"/>
    <property type="evidence" value="ECO:0007669"/>
    <property type="project" value="InterPro"/>
</dbReference>
<feature type="region of interest" description="Disordered" evidence="6">
    <location>
        <begin position="131"/>
        <end position="180"/>
    </location>
</feature>
<keyword evidence="2 8" id="KW-0689">Ribosomal protein</keyword>
<gene>
    <name evidence="8" type="ORF">BV898_03742</name>
</gene>
<evidence type="ECO:0000259" key="7">
    <source>
        <dbReference type="Pfam" id="PF01929"/>
    </source>
</evidence>
<dbReference type="GO" id="GO:0022625">
    <property type="term" value="C:cytosolic large ribosomal subunit"/>
    <property type="evidence" value="ECO:0007669"/>
    <property type="project" value="TreeGrafter"/>
</dbReference>
<protein>
    <recommendedName>
        <fullName evidence="4">Large ribosomal subunit protein eL14</fullName>
    </recommendedName>
    <alternativeName>
        <fullName evidence="5">60S ribosomal protein L14</fullName>
    </alternativeName>
</protein>
<dbReference type="Pfam" id="PF01929">
    <property type="entry name" value="Ribosomal_L14e"/>
    <property type="match status" value="1"/>
</dbReference>
<dbReference type="OrthoDB" id="1875589at2759"/>
<sequence>MGFSKTVEIGRVAYVAKGQDAGKLGAIIDVIDQNRGLFDGPKVRRQVVSFQNVHLTKYKIDVQHSARRKTVLKAWEVAKIDEQWKESNWAKKLERNEKKANLSDFDRYKLMRAKQTRNKIVRLELGKLKHQANVKKASAAGGKKPAAKGAKPAAAKKEVKPAAAAPKEVKAKPAAKEAKK</sequence>
<comment type="similarity">
    <text evidence="1">Belongs to the eukaryotic ribosomal protein eL14 family.</text>
</comment>
<dbReference type="AlphaFoldDB" id="A0A1W0X483"/>
<dbReference type="InterPro" id="IPR014722">
    <property type="entry name" value="Rib_uL2_dom2"/>
</dbReference>
<dbReference type="GO" id="GO:0006412">
    <property type="term" value="P:translation"/>
    <property type="evidence" value="ECO:0007669"/>
    <property type="project" value="InterPro"/>
</dbReference>
<evidence type="ECO:0000313" key="9">
    <source>
        <dbReference type="Proteomes" id="UP000192578"/>
    </source>
</evidence>
<evidence type="ECO:0000313" key="8">
    <source>
        <dbReference type="EMBL" id="OQV22240.1"/>
    </source>
</evidence>
<dbReference type="Proteomes" id="UP000192578">
    <property type="component" value="Unassembled WGS sequence"/>
</dbReference>
<dbReference type="SUPFAM" id="SSF50104">
    <property type="entry name" value="Translation proteins SH3-like domain"/>
    <property type="match status" value="1"/>
</dbReference>
<comment type="caution">
    <text evidence="8">The sequence shown here is derived from an EMBL/GenBank/DDBJ whole genome shotgun (WGS) entry which is preliminary data.</text>
</comment>
<evidence type="ECO:0000256" key="3">
    <source>
        <dbReference type="ARBA" id="ARBA00023274"/>
    </source>
</evidence>
<feature type="compositionally biased region" description="Basic and acidic residues" evidence="6">
    <location>
        <begin position="167"/>
        <end position="180"/>
    </location>
</feature>
<name>A0A1W0X483_HYPEX</name>
<evidence type="ECO:0000256" key="1">
    <source>
        <dbReference type="ARBA" id="ARBA00006592"/>
    </source>
</evidence>
<evidence type="ECO:0000256" key="6">
    <source>
        <dbReference type="SAM" id="MobiDB-lite"/>
    </source>
</evidence>
<accession>A0A1W0X483</accession>
<dbReference type="Gene3D" id="6.10.250.2270">
    <property type="match status" value="1"/>
</dbReference>
<feature type="compositionally biased region" description="Low complexity" evidence="6">
    <location>
        <begin position="134"/>
        <end position="153"/>
    </location>
</feature>
<keyword evidence="3" id="KW-0687">Ribonucleoprotein</keyword>
<dbReference type="PANTHER" id="PTHR11127:SF2">
    <property type="entry name" value="LARGE RIBOSOMAL SUBUNIT PROTEIN EL14"/>
    <property type="match status" value="1"/>
</dbReference>
<proteinExistence type="inferred from homology"/>
<dbReference type="Gene3D" id="2.30.30.30">
    <property type="match status" value="1"/>
</dbReference>
<dbReference type="GO" id="GO:0003735">
    <property type="term" value="F:structural constituent of ribosome"/>
    <property type="evidence" value="ECO:0007669"/>
    <property type="project" value="InterPro"/>
</dbReference>
<dbReference type="GO" id="GO:0042273">
    <property type="term" value="P:ribosomal large subunit biogenesis"/>
    <property type="evidence" value="ECO:0007669"/>
    <property type="project" value="TreeGrafter"/>
</dbReference>
<evidence type="ECO:0000256" key="5">
    <source>
        <dbReference type="ARBA" id="ARBA00035318"/>
    </source>
</evidence>
<evidence type="ECO:0000256" key="4">
    <source>
        <dbReference type="ARBA" id="ARBA00035215"/>
    </source>
</evidence>
<reference evidence="9" key="1">
    <citation type="submission" date="2017-01" db="EMBL/GenBank/DDBJ databases">
        <title>Comparative genomics of anhydrobiosis in the tardigrade Hypsibius dujardini.</title>
        <authorList>
            <person name="Yoshida Y."/>
            <person name="Koutsovoulos G."/>
            <person name="Laetsch D."/>
            <person name="Stevens L."/>
            <person name="Kumar S."/>
            <person name="Horikawa D."/>
            <person name="Ishino K."/>
            <person name="Komine S."/>
            <person name="Tomita M."/>
            <person name="Blaxter M."/>
            <person name="Arakawa K."/>
        </authorList>
    </citation>
    <scope>NUCLEOTIDE SEQUENCE [LARGE SCALE GENOMIC DNA]</scope>
    <source>
        <strain evidence="9">Z151</strain>
    </source>
</reference>
<dbReference type="InterPro" id="IPR039660">
    <property type="entry name" value="Ribosomal_eL14"/>
</dbReference>
<dbReference type="SMR" id="A0A1W0X483"/>
<feature type="domain" description="Large ribosomal subunit protein eL14" evidence="7">
    <location>
        <begin position="45"/>
        <end position="118"/>
    </location>
</feature>
<dbReference type="EMBL" id="MTYJ01000018">
    <property type="protein sequence ID" value="OQV22240.1"/>
    <property type="molecule type" value="Genomic_DNA"/>
</dbReference>
<keyword evidence="9" id="KW-1185">Reference proteome</keyword>
<dbReference type="InterPro" id="IPR008991">
    <property type="entry name" value="Translation_prot_SH3-like_sf"/>
</dbReference>
<dbReference type="InterPro" id="IPR002784">
    <property type="entry name" value="Ribosomal_eL14_dom"/>
</dbReference>
<dbReference type="CDD" id="cd23702">
    <property type="entry name" value="eL14"/>
    <property type="match status" value="1"/>
</dbReference>
<evidence type="ECO:0000256" key="2">
    <source>
        <dbReference type="ARBA" id="ARBA00022980"/>
    </source>
</evidence>
<dbReference type="PANTHER" id="PTHR11127">
    <property type="entry name" value="60S RIBOSOMAL PROTEIN L14"/>
    <property type="match status" value="1"/>
</dbReference>
<organism evidence="8 9">
    <name type="scientific">Hypsibius exemplaris</name>
    <name type="common">Freshwater tardigrade</name>
    <dbReference type="NCBI Taxonomy" id="2072580"/>
    <lineage>
        <taxon>Eukaryota</taxon>
        <taxon>Metazoa</taxon>
        <taxon>Ecdysozoa</taxon>
        <taxon>Tardigrada</taxon>
        <taxon>Eutardigrada</taxon>
        <taxon>Parachela</taxon>
        <taxon>Hypsibioidea</taxon>
        <taxon>Hypsibiidae</taxon>
        <taxon>Hypsibius</taxon>
    </lineage>
</organism>